<protein>
    <recommendedName>
        <fullName evidence="5">5-oxoprolinase</fullName>
    </recommendedName>
</protein>
<reference evidence="3 4" key="1">
    <citation type="submission" date="2024-02" db="EMBL/GenBank/DDBJ databases">
        <authorList>
            <person name="Daric V."/>
            <person name="Darras S."/>
        </authorList>
    </citation>
    <scope>NUCLEOTIDE SEQUENCE [LARGE SCALE GENOMIC DNA]</scope>
</reference>
<dbReference type="EMBL" id="CAWYQH010000125">
    <property type="protein sequence ID" value="CAK8691869.1"/>
    <property type="molecule type" value="Genomic_DNA"/>
</dbReference>
<feature type="domain" description="Hydantoinase A/oxoprolinase" evidence="1">
    <location>
        <begin position="231"/>
        <end position="508"/>
    </location>
</feature>
<accession>A0ABP0GJE9</accession>
<evidence type="ECO:0000313" key="4">
    <source>
        <dbReference type="Proteomes" id="UP001642483"/>
    </source>
</evidence>
<evidence type="ECO:0000313" key="3">
    <source>
        <dbReference type="EMBL" id="CAK8691869.1"/>
    </source>
</evidence>
<evidence type="ECO:0008006" key="5">
    <source>
        <dbReference type="Google" id="ProtNLM"/>
    </source>
</evidence>
<dbReference type="InterPro" id="IPR002821">
    <property type="entry name" value="Hydantoinase_A"/>
</dbReference>
<keyword evidence="4" id="KW-1185">Reference proteome</keyword>
<dbReference type="Pfam" id="PF01968">
    <property type="entry name" value="Hydantoinase_A"/>
    <property type="match status" value="1"/>
</dbReference>
<dbReference type="InterPro" id="IPR008040">
    <property type="entry name" value="Hydant_A_N"/>
</dbReference>
<gene>
    <name evidence="3" type="ORF">CVLEPA_LOCUS24617</name>
</gene>
<dbReference type="PANTHER" id="PTHR11365">
    <property type="entry name" value="5-OXOPROLINASE RELATED"/>
    <property type="match status" value="1"/>
</dbReference>
<feature type="domain" description="Hydantoinase/oxoprolinase N-terminal" evidence="2">
    <location>
        <begin position="9"/>
        <end position="211"/>
    </location>
</feature>
<comment type="caution">
    <text evidence="3">The sequence shown here is derived from an EMBL/GenBank/DDBJ whole genome shotgun (WGS) entry which is preliminary data.</text>
</comment>
<organism evidence="3 4">
    <name type="scientific">Clavelina lepadiformis</name>
    <name type="common">Light-bulb sea squirt</name>
    <name type="synonym">Ascidia lepadiformis</name>
    <dbReference type="NCBI Taxonomy" id="159417"/>
    <lineage>
        <taxon>Eukaryota</taxon>
        <taxon>Metazoa</taxon>
        <taxon>Chordata</taxon>
        <taxon>Tunicata</taxon>
        <taxon>Ascidiacea</taxon>
        <taxon>Aplousobranchia</taxon>
        <taxon>Clavelinidae</taxon>
        <taxon>Clavelina</taxon>
    </lineage>
</organism>
<evidence type="ECO:0000259" key="2">
    <source>
        <dbReference type="Pfam" id="PF05378"/>
    </source>
</evidence>
<name>A0ABP0GJE9_CLALP</name>
<dbReference type="Proteomes" id="UP001642483">
    <property type="component" value="Unassembled WGS sequence"/>
</dbReference>
<sequence length="588" mass="65300">MSSKGKFQFAIDRGGTFTDIYAKCPNGKTRVMKLLSVDPQNYPDAPREGIRRIMEEELNIKMNEPLDSSRIEFIRMGTTVATNALLERKGERMALAVTEGLRDLLFIGNQSRPKIFDLKIEIPDVLYEEVVEVRERVCLHRNDCQLGLNSETRVGQTLEKVHVLTTLDVEKLKADLKKVLEKGITSLAVVLMHSYTFAEHEVAVENIAMEMGFKHVSLSSEVMPMVKIVPRGFTACVDAYLTPCIKDYITGFQSGFSSRDIKALFMQSDGGLTPIDKFNGSRAILSGPAGGVVGYAMTSFEDQPVIGFDMGGTSTDVSRYDGEYEHVFESTTAGVTIQAPQLDINTVAAGGGSMLFFRSGMFVVGPESAGAHPGPTCYRKEGPLTVTDANLCLGRLLPEYFPKIFGPDENQCLDVDATRKAFEKLRDEINHFISSETPGCDLLTLEEVAMGFINVANESMCRPIRSLTQARGHDTSRHVLSCFGGAGGQHACAIALSLGMTKVFIHKFLSKSINFSEALLFYELVLFRNDVILKYRSCQQRTLLLIHAIDRVAIPSLFLRFVIILKVRVLENVFVLFFQEKSLFSSYF</sequence>
<dbReference type="Pfam" id="PF05378">
    <property type="entry name" value="Hydant_A_N"/>
    <property type="match status" value="1"/>
</dbReference>
<proteinExistence type="predicted"/>
<dbReference type="InterPro" id="IPR045079">
    <property type="entry name" value="Oxoprolinase-like"/>
</dbReference>
<evidence type="ECO:0000259" key="1">
    <source>
        <dbReference type="Pfam" id="PF01968"/>
    </source>
</evidence>
<dbReference type="PANTHER" id="PTHR11365:SF2">
    <property type="entry name" value="5-OXOPROLINASE"/>
    <property type="match status" value="1"/>
</dbReference>